<evidence type="ECO:0000259" key="3">
    <source>
        <dbReference type="PROSITE" id="PS51186"/>
    </source>
</evidence>
<keyword evidence="1 4" id="KW-0808">Transferase</keyword>
<dbReference type="PROSITE" id="PS51186">
    <property type="entry name" value="GNAT"/>
    <property type="match status" value="1"/>
</dbReference>
<dbReference type="Pfam" id="PF00583">
    <property type="entry name" value="Acetyltransf_1"/>
    <property type="match status" value="1"/>
</dbReference>
<dbReference type="CDD" id="cd04301">
    <property type="entry name" value="NAT_SF"/>
    <property type="match status" value="1"/>
</dbReference>
<name>A0A238W3H9_9RHOB</name>
<evidence type="ECO:0000313" key="4">
    <source>
        <dbReference type="EMBL" id="SNR41165.1"/>
    </source>
</evidence>
<dbReference type="OrthoDB" id="9789603at2"/>
<dbReference type="Gene3D" id="3.40.630.30">
    <property type="match status" value="1"/>
</dbReference>
<feature type="domain" description="N-acetyltransferase" evidence="3">
    <location>
        <begin position="3"/>
        <end position="154"/>
    </location>
</feature>
<proteinExistence type="predicted"/>
<protein>
    <submittedName>
        <fullName evidence="4">Acetyltransferase (GNAT) family protein</fullName>
    </submittedName>
</protein>
<sequence length="159" mass="17138">MRPTLAPADFTDWNDLLGLIHASFAYMDGRIDPPSSAHALTPKTLRQRSKTEHLYLATPPLIGCAFFAEQPGALYIGKLAIASGAQGKGLGRAFIEQAEILARGLGLPRLRLETRIELVGNHAAFAALGFVRTAERSHPGYDRITSIVMEKPLSQSGSA</sequence>
<reference evidence="4 5" key="1">
    <citation type="submission" date="2017-06" db="EMBL/GenBank/DDBJ databases">
        <authorList>
            <person name="Kim H.J."/>
            <person name="Triplett B.A."/>
        </authorList>
    </citation>
    <scope>NUCLEOTIDE SEQUENCE [LARGE SCALE GENOMIC DNA]</scope>
    <source>
        <strain evidence="4 5">DSM 29052</strain>
    </source>
</reference>
<dbReference type="RefSeq" id="WP_089269688.1">
    <property type="nucleotide sequence ID" value="NZ_FZNN01000004.1"/>
</dbReference>
<dbReference type="EMBL" id="FZNN01000004">
    <property type="protein sequence ID" value="SNR41165.1"/>
    <property type="molecule type" value="Genomic_DNA"/>
</dbReference>
<dbReference type="InterPro" id="IPR000182">
    <property type="entry name" value="GNAT_dom"/>
</dbReference>
<dbReference type="InterPro" id="IPR016181">
    <property type="entry name" value="Acyl_CoA_acyltransferase"/>
</dbReference>
<dbReference type="GO" id="GO:0016747">
    <property type="term" value="F:acyltransferase activity, transferring groups other than amino-acyl groups"/>
    <property type="evidence" value="ECO:0007669"/>
    <property type="project" value="InterPro"/>
</dbReference>
<keyword evidence="2" id="KW-0012">Acyltransferase</keyword>
<keyword evidence="5" id="KW-1185">Reference proteome</keyword>
<evidence type="ECO:0000313" key="5">
    <source>
        <dbReference type="Proteomes" id="UP000198417"/>
    </source>
</evidence>
<dbReference type="PANTHER" id="PTHR43877">
    <property type="entry name" value="AMINOALKYLPHOSPHONATE N-ACETYLTRANSFERASE-RELATED-RELATED"/>
    <property type="match status" value="1"/>
</dbReference>
<evidence type="ECO:0000256" key="1">
    <source>
        <dbReference type="ARBA" id="ARBA00022679"/>
    </source>
</evidence>
<dbReference type="Proteomes" id="UP000198417">
    <property type="component" value="Unassembled WGS sequence"/>
</dbReference>
<dbReference type="InterPro" id="IPR050832">
    <property type="entry name" value="Bact_Acetyltransf"/>
</dbReference>
<dbReference type="PANTHER" id="PTHR43877:SF2">
    <property type="entry name" value="AMINOALKYLPHOSPHONATE N-ACETYLTRANSFERASE-RELATED"/>
    <property type="match status" value="1"/>
</dbReference>
<accession>A0A238W3H9</accession>
<gene>
    <name evidence="4" type="ORF">SAMN06265370_104121</name>
</gene>
<dbReference type="AlphaFoldDB" id="A0A238W3H9"/>
<evidence type="ECO:0000256" key="2">
    <source>
        <dbReference type="ARBA" id="ARBA00023315"/>
    </source>
</evidence>
<dbReference type="SUPFAM" id="SSF55729">
    <property type="entry name" value="Acyl-CoA N-acyltransferases (Nat)"/>
    <property type="match status" value="1"/>
</dbReference>
<organism evidence="4 5">
    <name type="scientific">Puniceibacterium sediminis</name>
    <dbReference type="NCBI Taxonomy" id="1608407"/>
    <lineage>
        <taxon>Bacteria</taxon>
        <taxon>Pseudomonadati</taxon>
        <taxon>Pseudomonadota</taxon>
        <taxon>Alphaproteobacteria</taxon>
        <taxon>Rhodobacterales</taxon>
        <taxon>Paracoccaceae</taxon>
        <taxon>Puniceibacterium</taxon>
    </lineage>
</organism>